<protein>
    <submittedName>
        <fullName evidence="1">Uncharacterized protein</fullName>
    </submittedName>
</protein>
<proteinExistence type="predicted"/>
<sequence>MSDLTTEPLTLEVEEGIGRLSMRGKTVIVASCHSFELEGQASGRVTVSSRKTESGSVSWPLPLEEAHQVWNELFKEANDARN</sequence>
<reference evidence="1" key="1">
    <citation type="journal article" date="2015" name="Nature">
        <title>Complex archaea that bridge the gap between prokaryotes and eukaryotes.</title>
        <authorList>
            <person name="Spang A."/>
            <person name="Saw J.H."/>
            <person name="Jorgensen S.L."/>
            <person name="Zaremba-Niedzwiedzka K."/>
            <person name="Martijn J."/>
            <person name="Lind A.E."/>
            <person name="van Eijk R."/>
            <person name="Schleper C."/>
            <person name="Guy L."/>
            <person name="Ettema T.J."/>
        </authorList>
    </citation>
    <scope>NUCLEOTIDE SEQUENCE</scope>
</reference>
<gene>
    <name evidence="1" type="ORF">LCGC14_2856420</name>
</gene>
<accession>A0A0F8Y741</accession>
<name>A0A0F8Y741_9ZZZZ</name>
<dbReference type="EMBL" id="LAZR01055089">
    <property type="protein sequence ID" value="KKK77158.1"/>
    <property type="molecule type" value="Genomic_DNA"/>
</dbReference>
<comment type="caution">
    <text evidence="1">The sequence shown here is derived from an EMBL/GenBank/DDBJ whole genome shotgun (WGS) entry which is preliminary data.</text>
</comment>
<evidence type="ECO:0000313" key="1">
    <source>
        <dbReference type="EMBL" id="KKK77158.1"/>
    </source>
</evidence>
<dbReference type="AlphaFoldDB" id="A0A0F8Y741"/>
<organism evidence="1">
    <name type="scientific">marine sediment metagenome</name>
    <dbReference type="NCBI Taxonomy" id="412755"/>
    <lineage>
        <taxon>unclassified sequences</taxon>
        <taxon>metagenomes</taxon>
        <taxon>ecological metagenomes</taxon>
    </lineage>
</organism>